<gene>
    <name evidence="6" type="primary">dgoA_3</name>
    <name evidence="6" type="ORF">ERS852407_05257</name>
</gene>
<dbReference type="Proteomes" id="UP000095651">
    <property type="component" value="Unassembled WGS sequence"/>
</dbReference>
<dbReference type="EC" id="4.1.2.21" evidence="6"/>
<proteinExistence type="inferred from homology"/>
<evidence type="ECO:0000256" key="3">
    <source>
        <dbReference type="ARBA" id="ARBA00011233"/>
    </source>
</evidence>
<evidence type="ECO:0000313" key="6">
    <source>
        <dbReference type="EMBL" id="CUP19294.1"/>
    </source>
</evidence>
<dbReference type="InterPro" id="IPR013785">
    <property type="entry name" value="Aldolase_TIM"/>
</dbReference>
<keyword evidence="4 6" id="KW-0456">Lyase</keyword>
<dbReference type="AlphaFoldDB" id="A0A174L3U8"/>
<accession>A0A174L3U8</accession>
<evidence type="ECO:0000256" key="5">
    <source>
        <dbReference type="ARBA" id="ARBA00023277"/>
    </source>
</evidence>
<evidence type="ECO:0000256" key="1">
    <source>
        <dbReference type="ARBA" id="ARBA00004761"/>
    </source>
</evidence>
<dbReference type="SUPFAM" id="SSF51569">
    <property type="entry name" value="Aldolase"/>
    <property type="match status" value="1"/>
</dbReference>
<name>A0A174L3U8_9FIRM</name>
<dbReference type="Gene3D" id="3.20.20.70">
    <property type="entry name" value="Aldolase class I"/>
    <property type="match status" value="1"/>
</dbReference>
<dbReference type="InterPro" id="IPR031338">
    <property type="entry name" value="KDPG/KHG_AS_2"/>
</dbReference>
<keyword evidence="5" id="KW-0119">Carbohydrate metabolism</keyword>
<dbReference type="PROSITE" id="PS00160">
    <property type="entry name" value="ALDOLASE_KDPG_KHG_2"/>
    <property type="match status" value="1"/>
</dbReference>
<dbReference type="RefSeq" id="WP_055659667.1">
    <property type="nucleotide sequence ID" value="NZ_CABIXC010000020.1"/>
</dbReference>
<dbReference type="Pfam" id="PF01081">
    <property type="entry name" value="Aldolase"/>
    <property type="match status" value="1"/>
</dbReference>
<organism evidence="6 7">
    <name type="scientific">Hungatella hathewayi</name>
    <dbReference type="NCBI Taxonomy" id="154046"/>
    <lineage>
        <taxon>Bacteria</taxon>
        <taxon>Bacillati</taxon>
        <taxon>Bacillota</taxon>
        <taxon>Clostridia</taxon>
        <taxon>Lachnospirales</taxon>
        <taxon>Lachnospiraceae</taxon>
        <taxon>Hungatella</taxon>
    </lineage>
</organism>
<comment type="pathway">
    <text evidence="1">Carbohydrate acid metabolism.</text>
</comment>
<protein>
    <submittedName>
        <fullName evidence="6">Entner-Doudoroff aldolase</fullName>
        <ecNumber evidence="6">4.1.2.21</ecNumber>
    </submittedName>
</protein>
<dbReference type="PANTHER" id="PTHR30246">
    <property type="entry name" value="2-KETO-3-DEOXY-6-PHOSPHOGLUCONATE ALDOLASE"/>
    <property type="match status" value="1"/>
</dbReference>
<dbReference type="PANTHER" id="PTHR30246:SF1">
    <property type="entry name" value="2-DEHYDRO-3-DEOXY-6-PHOSPHOGALACTONATE ALDOLASE-RELATED"/>
    <property type="match status" value="1"/>
</dbReference>
<dbReference type="EMBL" id="CYZE01000020">
    <property type="protein sequence ID" value="CUP19294.1"/>
    <property type="molecule type" value="Genomic_DNA"/>
</dbReference>
<evidence type="ECO:0000256" key="2">
    <source>
        <dbReference type="ARBA" id="ARBA00006906"/>
    </source>
</evidence>
<dbReference type="CDD" id="cd00452">
    <property type="entry name" value="KDPG_aldolase"/>
    <property type="match status" value="1"/>
</dbReference>
<sequence length="206" mass="22298">MIESIRLMAIIRDVEPLYAVPIAETLVSEGITGIEVSLSDAEKGFGCIENIQKRFSPDEICLGAGTVTKKEEVDRLAAMKIPFFLTPGYDDELVAYGLSKGMEVLPGVLTPGDVQKALNRGVRRLKLFPADAFGMSYIKSLKGPFPQAEFVAVGGVNETNVSQFLKAGFIGAAAGSNLVPRKSTDGNLELIRQKARLYVQAMEREA</sequence>
<evidence type="ECO:0000256" key="4">
    <source>
        <dbReference type="ARBA" id="ARBA00023239"/>
    </source>
</evidence>
<reference evidence="6 7" key="1">
    <citation type="submission" date="2015-09" db="EMBL/GenBank/DDBJ databases">
        <authorList>
            <consortium name="Pathogen Informatics"/>
        </authorList>
    </citation>
    <scope>NUCLEOTIDE SEQUENCE [LARGE SCALE GENOMIC DNA]</scope>
    <source>
        <strain evidence="6 7">2789STDY5608850</strain>
    </source>
</reference>
<comment type="similarity">
    <text evidence="2">Belongs to the KHG/KDPG aldolase family.</text>
</comment>
<dbReference type="GO" id="GO:0008674">
    <property type="term" value="F:2-dehydro-3-deoxy-6-phosphogalactonate aldolase activity"/>
    <property type="evidence" value="ECO:0007669"/>
    <property type="project" value="UniProtKB-EC"/>
</dbReference>
<comment type="subunit">
    <text evidence="3">Homotrimer.</text>
</comment>
<evidence type="ECO:0000313" key="7">
    <source>
        <dbReference type="Proteomes" id="UP000095651"/>
    </source>
</evidence>
<dbReference type="InterPro" id="IPR000887">
    <property type="entry name" value="Aldlse_KDPG_KHG"/>
</dbReference>